<dbReference type="GO" id="GO:0008194">
    <property type="term" value="F:UDP-glycosyltransferase activity"/>
    <property type="evidence" value="ECO:0007669"/>
    <property type="project" value="InterPro"/>
</dbReference>
<feature type="non-terminal residue" evidence="4">
    <location>
        <position position="1"/>
    </location>
</feature>
<organism evidence="4 5">
    <name type="scientific">Allacma fusca</name>
    <dbReference type="NCBI Taxonomy" id="39272"/>
    <lineage>
        <taxon>Eukaryota</taxon>
        <taxon>Metazoa</taxon>
        <taxon>Ecdysozoa</taxon>
        <taxon>Arthropoda</taxon>
        <taxon>Hexapoda</taxon>
        <taxon>Collembola</taxon>
        <taxon>Symphypleona</taxon>
        <taxon>Sminthuridae</taxon>
        <taxon>Allacma</taxon>
    </lineage>
</organism>
<dbReference type="Proteomes" id="UP000708208">
    <property type="component" value="Unassembled WGS sequence"/>
</dbReference>
<evidence type="ECO:0000313" key="4">
    <source>
        <dbReference type="EMBL" id="CAG7711461.1"/>
    </source>
</evidence>
<keyword evidence="2" id="KW-0328">Glycosyltransferase</keyword>
<evidence type="ECO:0000313" key="5">
    <source>
        <dbReference type="Proteomes" id="UP000708208"/>
    </source>
</evidence>
<keyword evidence="3" id="KW-0808">Transferase</keyword>
<dbReference type="InterPro" id="IPR002213">
    <property type="entry name" value="UDP_glucos_trans"/>
</dbReference>
<evidence type="ECO:0000256" key="2">
    <source>
        <dbReference type="ARBA" id="ARBA00022676"/>
    </source>
</evidence>
<dbReference type="PANTHER" id="PTHR48043">
    <property type="entry name" value="EG:EG0003.4 PROTEIN-RELATED"/>
    <property type="match status" value="1"/>
</dbReference>
<dbReference type="Pfam" id="PF00201">
    <property type="entry name" value="UDPGT"/>
    <property type="match status" value="2"/>
</dbReference>
<accession>A0A8J2JWQ0</accession>
<protein>
    <recommendedName>
        <fullName evidence="6">UDP-glucuronosyltransferase</fullName>
    </recommendedName>
</protein>
<evidence type="ECO:0000256" key="1">
    <source>
        <dbReference type="ARBA" id="ARBA00009995"/>
    </source>
</evidence>
<dbReference type="PANTHER" id="PTHR48043:SF159">
    <property type="entry name" value="EG:EG0003.4 PROTEIN-RELATED"/>
    <property type="match status" value="1"/>
</dbReference>
<dbReference type="EMBL" id="CAJVCH010032292">
    <property type="protein sequence ID" value="CAG7711461.1"/>
    <property type="molecule type" value="Genomic_DNA"/>
</dbReference>
<evidence type="ECO:0008006" key="6">
    <source>
        <dbReference type="Google" id="ProtNLM"/>
    </source>
</evidence>
<sequence length="160" mass="17592">MMQVNSHFSINRPRPTLPDVVEIGGVHCRAGRPLPKDLEDFVSGAKDGLSKWLPVQDIMSHPNTKLFITHGGLLSTQEAIYHGVPLVGIPLFGDQDLNINRYVSAGLAVSLEILGIQEKGIFEAINTALNTPTLQENVKTMSRLFRDQPMSAIDTAVFWS</sequence>
<name>A0A8J2JWQ0_9HEXA</name>
<proteinExistence type="inferred from homology"/>
<gene>
    <name evidence="4" type="ORF">AFUS01_LOCUS5094</name>
</gene>
<reference evidence="4" key="1">
    <citation type="submission" date="2021-06" db="EMBL/GenBank/DDBJ databases">
        <authorList>
            <person name="Hodson N. C."/>
            <person name="Mongue J. A."/>
            <person name="Jaron S. K."/>
        </authorList>
    </citation>
    <scope>NUCLEOTIDE SEQUENCE</scope>
</reference>
<comment type="caution">
    <text evidence="4">The sequence shown here is derived from an EMBL/GenBank/DDBJ whole genome shotgun (WGS) entry which is preliminary data.</text>
</comment>
<comment type="similarity">
    <text evidence="1">Belongs to the UDP-glycosyltransferase family.</text>
</comment>
<keyword evidence="5" id="KW-1185">Reference proteome</keyword>
<dbReference type="OrthoDB" id="5835829at2759"/>
<dbReference type="AlphaFoldDB" id="A0A8J2JWQ0"/>
<evidence type="ECO:0000256" key="3">
    <source>
        <dbReference type="ARBA" id="ARBA00022679"/>
    </source>
</evidence>
<dbReference type="InterPro" id="IPR050271">
    <property type="entry name" value="UDP-glycosyltransferase"/>
</dbReference>